<sequence>MRLFTFFMLFLTGLAFATEQEEGFNGLPDEPVTPPVGEFTAPAVSFPVSANDDYFLVNELSGSASKQFTRTAISDNNVTIVVWSDFRSGYYSVYAQLIGADGSKIDSNIIVPVTKTYVQNMDPYVVANGDRFLVVWRDSRTGYRTYGQFIRDDGTLVGENFKITDDDSRGSCYYPSVTTNGSEYLVVWSDTREGGKWDVYAQLLDSGGAKIDTNFRVNGSPQSTTKYYPRAAMDSTGNMAFVWYEYDNGNYNAAYAQISASGVLLTDEGEVLTDDSTVTRSYSPDVAVTDSGFIAVWYQVVGAYRIVGQLFDWSGQRVDSNMVMSAQAEGSEYDPSVSSLPGGEYLLTWRARASSYTMVKGRVFKGRKPLTDDFYVSGDEDEGSKAWAHSRANAAGFYAASWIKTPRGDYKNSEIWAVARDIDGEALWPQQRVSEDENSSSQYYPDLALSADGSFKIIWADYRDRNVYRPYFQGYSPDAAPVDSNRTLEGSTYQSDPQIAAGPQNTYLLSWRQYYNSTYEIMGALIADNGDTLKGPFLISTNTMNGYPSYNNIASDRQKHFLVSWSQRIGSYNRIFSQLLDSQGNLIGGNIQVSQDTTVSHYYPAGAVDTSGAFAVAWNYYASLSKIYLQRYNSQRQALDSALHVGDFEQYVQYQPALAANSNGDAVVLYREYHSNKYGLYYQKYKDFFSEASFSKEGNSRAVWDDGLQSSTNPAVAMDEEGNIAFAWQASNNESVDVFATVLLSGDTVAQQPFVLMYAPESREESPDIAIQDGFVYATWQSNYGFRNGWNIYGSVTSVADVVSAINERENSPAGFELGANYPNPFNPVTRIVYKLAAAQKVTLKVYDISGRLVRTLVDGRQPSGAHTVDFNAEGLASGLYFYTLTTSGGMTKTRKMILLR</sequence>
<protein>
    <submittedName>
        <fullName evidence="3">T9SS type A sorting domain-containing protein</fullName>
    </submittedName>
</protein>
<feature type="domain" description="Secretion system C-terminal sorting" evidence="2">
    <location>
        <begin position="822"/>
        <end position="898"/>
    </location>
</feature>
<dbReference type="InterPro" id="IPR026444">
    <property type="entry name" value="Secre_tail"/>
</dbReference>
<reference evidence="3" key="1">
    <citation type="journal article" date="2020" name="mSystems">
        <title>Genome- and Community-Level Interaction Insights into Carbon Utilization and Element Cycling Functions of Hydrothermarchaeota in Hydrothermal Sediment.</title>
        <authorList>
            <person name="Zhou Z."/>
            <person name="Liu Y."/>
            <person name="Xu W."/>
            <person name="Pan J."/>
            <person name="Luo Z.H."/>
            <person name="Li M."/>
        </authorList>
    </citation>
    <scope>NUCLEOTIDE SEQUENCE [LARGE SCALE GENOMIC DNA]</scope>
    <source>
        <strain evidence="3">HyVt-456</strain>
    </source>
</reference>
<dbReference type="EMBL" id="DRLD01000291">
    <property type="protein sequence ID" value="HED11116.1"/>
    <property type="molecule type" value="Genomic_DNA"/>
</dbReference>
<dbReference type="Proteomes" id="UP000886005">
    <property type="component" value="Unassembled WGS sequence"/>
</dbReference>
<dbReference type="Pfam" id="PF18962">
    <property type="entry name" value="Por_Secre_tail"/>
    <property type="match status" value="1"/>
</dbReference>
<proteinExistence type="predicted"/>
<feature type="chain" id="PRO_5030605379" evidence="1">
    <location>
        <begin position="18"/>
        <end position="901"/>
    </location>
</feature>
<evidence type="ECO:0000259" key="2">
    <source>
        <dbReference type="Pfam" id="PF18962"/>
    </source>
</evidence>
<dbReference type="AlphaFoldDB" id="A0A7V1PVL7"/>
<gene>
    <name evidence="3" type="ORF">ENJ10_10545</name>
</gene>
<organism evidence="3">
    <name type="scientific">Caldithrix abyssi</name>
    <dbReference type="NCBI Taxonomy" id="187145"/>
    <lineage>
        <taxon>Bacteria</taxon>
        <taxon>Pseudomonadati</taxon>
        <taxon>Calditrichota</taxon>
        <taxon>Calditrichia</taxon>
        <taxon>Calditrichales</taxon>
        <taxon>Calditrichaceae</taxon>
        <taxon>Caldithrix</taxon>
    </lineage>
</organism>
<keyword evidence="1" id="KW-0732">Signal</keyword>
<evidence type="ECO:0000256" key="1">
    <source>
        <dbReference type="SAM" id="SignalP"/>
    </source>
</evidence>
<dbReference type="Gene3D" id="2.60.40.4070">
    <property type="match status" value="1"/>
</dbReference>
<comment type="caution">
    <text evidence="3">The sequence shown here is derived from an EMBL/GenBank/DDBJ whole genome shotgun (WGS) entry which is preliminary data.</text>
</comment>
<evidence type="ECO:0000313" key="3">
    <source>
        <dbReference type="EMBL" id="HED11116.1"/>
    </source>
</evidence>
<dbReference type="NCBIfam" id="TIGR04183">
    <property type="entry name" value="Por_Secre_tail"/>
    <property type="match status" value="1"/>
</dbReference>
<feature type="signal peptide" evidence="1">
    <location>
        <begin position="1"/>
        <end position="17"/>
    </location>
</feature>
<accession>A0A7V1PVL7</accession>
<name>A0A7V1PVL7_CALAY</name>